<name>A0ABR0E047_ZASCE</name>
<evidence type="ECO:0000256" key="1">
    <source>
        <dbReference type="SAM" id="MobiDB-lite"/>
    </source>
</evidence>
<proteinExistence type="predicted"/>
<feature type="compositionally biased region" description="Polar residues" evidence="1">
    <location>
        <begin position="16"/>
        <end position="45"/>
    </location>
</feature>
<organism evidence="2 3">
    <name type="scientific">Zasmidium cellare</name>
    <name type="common">Wine cellar mold</name>
    <name type="synonym">Racodium cellare</name>
    <dbReference type="NCBI Taxonomy" id="395010"/>
    <lineage>
        <taxon>Eukaryota</taxon>
        <taxon>Fungi</taxon>
        <taxon>Dikarya</taxon>
        <taxon>Ascomycota</taxon>
        <taxon>Pezizomycotina</taxon>
        <taxon>Dothideomycetes</taxon>
        <taxon>Dothideomycetidae</taxon>
        <taxon>Mycosphaerellales</taxon>
        <taxon>Mycosphaerellaceae</taxon>
        <taxon>Zasmidium</taxon>
    </lineage>
</organism>
<accession>A0ABR0E047</accession>
<evidence type="ECO:0000313" key="3">
    <source>
        <dbReference type="Proteomes" id="UP001305779"/>
    </source>
</evidence>
<feature type="compositionally biased region" description="Acidic residues" evidence="1">
    <location>
        <begin position="69"/>
        <end position="82"/>
    </location>
</feature>
<gene>
    <name evidence="2" type="ORF">PRZ48_014135</name>
</gene>
<feature type="region of interest" description="Disordered" evidence="1">
    <location>
        <begin position="1"/>
        <end position="134"/>
    </location>
</feature>
<evidence type="ECO:0000313" key="2">
    <source>
        <dbReference type="EMBL" id="KAK4494779.1"/>
    </source>
</evidence>
<keyword evidence="3" id="KW-1185">Reference proteome</keyword>
<feature type="compositionally biased region" description="Low complexity" evidence="1">
    <location>
        <begin position="1"/>
        <end position="15"/>
    </location>
</feature>
<sequence>MSLASNSSRSSTQSSLHTPTSRPMSIASTSSPRNSFSCSTTNPYSSCAYPSWRSGSALRKNGTPSSYVSDEDLFGDDDDEPYLSEPPPPPRPAEVWMAKPLLPPVYPVKSRKSSHSSSHNHKKKRHSSSAKPKE</sequence>
<reference evidence="2 3" key="1">
    <citation type="journal article" date="2023" name="G3 (Bethesda)">
        <title>A chromosome-level genome assembly of Zasmidium syzygii isolated from banana leaves.</title>
        <authorList>
            <person name="van Westerhoven A.C."/>
            <person name="Mehrabi R."/>
            <person name="Talebi R."/>
            <person name="Steentjes M.B.F."/>
            <person name="Corcolon B."/>
            <person name="Chong P.A."/>
            <person name="Kema G.H.J."/>
            <person name="Seidl M.F."/>
        </authorList>
    </citation>
    <scope>NUCLEOTIDE SEQUENCE [LARGE SCALE GENOMIC DNA]</scope>
    <source>
        <strain evidence="2 3">P124</strain>
    </source>
</reference>
<feature type="compositionally biased region" description="Basic residues" evidence="1">
    <location>
        <begin position="109"/>
        <end position="128"/>
    </location>
</feature>
<dbReference type="Proteomes" id="UP001305779">
    <property type="component" value="Unassembled WGS sequence"/>
</dbReference>
<comment type="caution">
    <text evidence="2">The sequence shown here is derived from an EMBL/GenBank/DDBJ whole genome shotgun (WGS) entry which is preliminary data.</text>
</comment>
<dbReference type="EMBL" id="JAXOVC010000013">
    <property type="protein sequence ID" value="KAK4494779.1"/>
    <property type="molecule type" value="Genomic_DNA"/>
</dbReference>
<protein>
    <submittedName>
        <fullName evidence="2">Uncharacterized protein</fullName>
    </submittedName>
</protein>